<dbReference type="SMART" id="SM00179">
    <property type="entry name" value="EGF_CA"/>
    <property type="match status" value="4"/>
</dbReference>
<evidence type="ECO:0000256" key="1">
    <source>
        <dbReference type="ARBA" id="ARBA00022536"/>
    </source>
</evidence>
<evidence type="ECO:0000256" key="2">
    <source>
        <dbReference type="ARBA" id="ARBA00022729"/>
    </source>
</evidence>
<dbReference type="Gene3D" id="2.10.25.10">
    <property type="entry name" value="Laminin"/>
    <property type="match status" value="5"/>
</dbReference>
<keyword evidence="2" id="KW-0732">Signal</keyword>
<evidence type="ECO:0000313" key="10">
    <source>
        <dbReference type="WBParaSite" id="HPBE_0002442301-mRNA-1"/>
    </source>
</evidence>
<feature type="domain" description="EGF-like" evidence="8">
    <location>
        <begin position="20"/>
        <end position="55"/>
    </location>
</feature>
<feature type="domain" description="EGF-like" evidence="8">
    <location>
        <begin position="181"/>
        <end position="218"/>
    </location>
</feature>
<feature type="domain" description="EGF-like" evidence="8">
    <location>
        <begin position="134"/>
        <end position="170"/>
    </location>
</feature>
<dbReference type="PROSITE" id="PS50025">
    <property type="entry name" value="LAM_G_DOMAIN"/>
    <property type="match status" value="1"/>
</dbReference>
<dbReference type="PANTHER" id="PTHR24049">
    <property type="entry name" value="CRUMBS FAMILY MEMBER"/>
    <property type="match status" value="1"/>
</dbReference>
<dbReference type="WBParaSite" id="HPBE_0002442301-mRNA-1">
    <property type="protein sequence ID" value="HPBE_0002442301-mRNA-1"/>
    <property type="gene ID" value="HPBE_0002442301"/>
</dbReference>
<dbReference type="AlphaFoldDB" id="A0A183GP03"/>
<evidence type="ECO:0000259" key="8">
    <source>
        <dbReference type="PROSITE" id="PS50026"/>
    </source>
</evidence>
<dbReference type="SMART" id="SM00181">
    <property type="entry name" value="EGF"/>
    <property type="match status" value="5"/>
</dbReference>
<evidence type="ECO:0000256" key="3">
    <source>
        <dbReference type="ARBA" id="ARBA00022737"/>
    </source>
</evidence>
<dbReference type="PROSITE" id="PS01187">
    <property type="entry name" value="EGF_CA"/>
    <property type="match status" value="1"/>
</dbReference>
<accession>A0A183GP03</accession>
<dbReference type="SMART" id="SM00282">
    <property type="entry name" value="LamG"/>
    <property type="match status" value="1"/>
</dbReference>
<keyword evidence="5" id="KW-0325">Glycoprotein</keyword>
<dbReference type="SUPFAM" id="SSF49899">
    <property type="entry name" value="Concanavalin A-like lectins/glucanases"/>
    <property type="match status" value="1"/>
</dbReference>
<dbReference type="Proteomes" id="UP000050761">
    <property type="component" value="Unassembled WGS sequence"/>
</dbReference>
<keyword evidence="3" id="KW-0677">Repeat</keyword>
<dbReference type="FunFam" id="2.10.25.10:FF:000142">
    <property type="entry name" value="Crumbs cell polarity complex component 2"/>
    <property type="match status" value="1"/>
</dbReference>
<evidence type="ECO:0000256" key="5">
    <source>
        <dbReference type="ARBA" id="ARBA00023180"/>
    </source>
</evidence>
<dbReference type="InterPro" id="IPR000742">
    <property type="entry name" value="EGF"/>
</dbReference>
<keyword evidence="9" id="KW-1185">Reference proteome</keyword>
<dbReference type="PROSITE" id="PS00022">
    <property type="entry name" value="EGF_1"/>
    <property type="match status" value="4"/>
</dbReference>
<organism evidence="9 10">
    <name type="scientific">Heligmosomoides polygyrus</name>
    <name type="common">Parasitic roundworm</name>
    <dbReference type="NCBI Taxonomy" id="6339"/>
    <lineage>
        <taxon>Eukaryota</taxon>
        <taxon>Metazoa</taxon>
        <taxon>Ecdysozoa</taxon>
        <taxon>Nematoda</taxon>
        <taxon>Chromadorea</taxon>
        <taxon>Rhabditida</taxon>
        <taxon>Rhabditina</taxon>
        <taxon>Rhabditomorpha</taxon>
        <taxon>Strongyloidea</taxon>
        <taxon>Heligmosomidae</taxon>
        <taxon>Heligmosomoides</taxon>
    </lineage>
</organism>
<feature type="disulfide bond" evidence="6">
    <location>
        <begin position="185"/>
        <end position="195"/>
    </location>
</feature>
<dbReference type="Gene3D" id="2.60.120.200">
    <property type="match status" value="1"/>
</dbReference>
<dbReference type="FunFam" id="2.10.25.10:FF:000185">
    <property type="entry name" value="basement membrane-specific heparan sulfate proteoglycan core protein-like"/>
    <property type="match status" value="1"/>
</dbReference>
<dbReference type="PROSITE" id="PS01186">
    <property type="entry name" value="EGF_2"/>
    <property type="match status" value="3"/>
</dbReference>
<feature type="domain" description="EGF-like" evidence="8">
    <location>
        <begin position="96"/>
        <end position="132"/>
    </location>
</feature>
<proteinExistence type="predicted"/>
<feature type="disulfide bond" evidence="6">
    <location>
        <begin position="45"/>
        <end position="54"/>
    </location>
</feature>
<dbReference type="InterPro" id="IPR001881">
    <property type="entry name" value="EGF-like_Ca-bd_dom"/>
</dbReference>
<dbReference type="InterPro" id="IPR001791">
    <property type="entry name" value="Laminin_G"/>
</dbReference>
<evidence type="ECO:0000256" key="4">
    <source>
        <dbReference type="ARBA" id="ARBA00023157"/>
    </source>
</evidence>
<sequence>LCVIFRCVGPAPTAVAAKCDSCVDQPCRNGARCETVSGRDYRCVCVAGYHGKNCEHEIDACYGHPCLNNAVCKVIQEGRFTCVCPKGFKGDYCEINIDDCEKNKCQNGAKCVDMVNSYRCECGLMFGGKYCEEKLEYCSKKLNPCLNGAGCRKDGAGYTCVMGFSGQFCELPPLSNDLYPNTAQCHSLSCGHGTCYTSEDTSEYECRCHEGYAGRKCDRIRSVGFHHLSSYIALEPWAVDKGNLTSGLLVYYGNKSFISAELYDGRIKIAFYIGNYPTSHMYSFATVNDGMPHRIEILVDGRKCSLSIDNHTVQSIENDGKLEMFSLDAKEYLYFGGLPPDLASQVKELFHVKEPRSFRGLITCNKEKFRRYHVEGDCRSVDMVKNAECAGYCGEGGVRPQRSVVLSVVTTLWPFFEVGSHKACTGQSS</sequence>
<dbReference type="InterPro" id="IPR013320">
    <property type="entry name" value="ConA-like_dom_sf"/>
</dbReference>
<protein>
    <submittedName>
        <fullName evidence="10">EGF-like domain-containing protein</fullName>
    </submittedName>
</protein>
<reference evidence="10" key="1">
    <citation type="submission" date="2019-09" db="UniProtKB">
        <authorList>
            <consortium name="WormBaseParasite"/>
        </authorList>
    </citation>
    <scope>IDENTIFICATION</scope>
</reference>
<feature type="disulfide bond" evidence="6">
    <location>
        <begin position="208"/>
        <end position="217"/>
    </location>
</feature>
<dbReference type="Pfam" id="PF02210">
    <property type="entry name" value="Laminin_G_2"/>
    <property type="match status" value="1"/>
</dbReference>
<name>A0A183GP03_HELPZ</name>
<dbReference type="Pfam" id="PF00008">
    <property type="entry name" value="EGF"/>
    <property type="match status" value="3"/>
</dbReference>
<feature type="disulfide bond" evidence="6">
    <location>
        <begin position="84"/>
        <end position="93"/>
    </location>
</feature>
<keyword evidence="1 6" id="KW-0245">EGF-like domain</keyword>
<dbReference type="CDD" id="cd00110">
    <property type="entry name" value="LamG"/>
    <property type="match status" value="1"/>
</dbReference>
<dbReference type="FunFam" id="2.10.25.10:FF:000851">
    <property type="entry name" value="Slit homolog 1 protein"/>
    <property type="match status" value="1"/>
</dbReference>
<dbReference type="InterPro" id="IPR000152">
    <property type="entry name" value="EGF-type_Asp/Asn_hydroxyl_site"/>
</dbReference>
<dbReference type="GO" id="GO:0016020">
    <property type="term" value="C:membrane"/>
    <property type="evidence" value="ECO:0007669"/>
    <property type="project" value="UniProtKB-SubCell"/>
</dbReference>
<evidence type="ECO:0000313" key="9">
    <source>
        <dbReference type="Proteomes" id="UP000050761"/>
    </source>
</evidence>
<comment type="caution">
    <text evidence="6">Lacks conserved residue(s) required for the propagation of feature annotation.</text>
</comment>
<dbReference type="CDD" id="cd00054">
    <property type="entry name" value="EGF_CA"/>
    <property type="match status" value="3"/>
</dbReference>
<dbReference type="InterPro" id="IPR051022">
    <property type="entry name" value="Notch_Cell-Fate_Det"/>
</dbReference>
<feature type="disulfide bond" evidence="6">
    <location>
        <begin position="122"/>
        <end position="131"/>
    </location>
</feature>
<feature type="disulfide bond" evidence="6">
    <location>
        <begin position="160"/>
        <end position="169"/>
    </location>
</feature>
<dbReference type="GO" id="GO:0005509">
    <property type="term" value="F:calcium ion binding"/>
    <property type="evidence" value="ECO:0007669"/>
    <property type="project" value="InterPro"/>
</dbReference>
<dbReference type="InterPro" id="IPR018097">
    <property type="entry name" value="EGF_Ca-bd_CS"/>
</dbReference>
<dbReference type="SUPFAM" id="SSF57196">
    <property type="entry name" value="EGF/Laminin"/>
    <property type="match status" value="4"/>
</dbReference>
<feature type="domain" description="EGF-like" evidence="8">
    <location>
        <begin position="57"/>
        <end position="94"/>
    </location>
</feature>
<dbReference type="GO" id="GO:0071944">
    <property type="term" value="C:cell periphery"/>
    <property type="evidence" value="ECO:0007669"/>
    <property type="project" value="UniProtKB-ARBA"/>
</dbReference>
<dbReference type="PROSITE" id="PS00010">
    <property type="entry name" value="ASX_HYDROXYL"/>
    <property type="match status" value="1"/>
</dbReference>
<evidence type="ECO:0000256" key="6">
    <source>
        <dbReference type="PROSITE-ProRule" id="PRU00076"/>
    </source>
</evidence>
<feature type="domain" description="Laminin G" evidence="7">
    <location>
        <begin position="202"/>
        <end position="389"/>
    </location>
</feature>
<dbReference type="PROSITE" id="PS50026">
    <property type="entry name" value="EGF_3"/>
    <property type="match status" value="5"/>
</dbReference>
<evidence type="ECO:0000259" key="7">
    <source>
        <dbReference type="PROSITE" id="PS50025"/>
    </source>
</evidence>
<keyword evidence="4 6" id="KW-1015">Disulfide bond</keyword>